<reference evidence="1 2" key="1">
    <citation type="submission" date="2020-08" db="EMBL/GenBank/DDBJ databases">
        <title>Sequencing the genomes of 1000 actinobacteria strains.</title>
        <authorList>
            <person name="Klenk H.-P."/>
        </authorList>
    </citation>
    <scope>NUCLEOTIDE SEQUENCE [LARGE SCALE GENOMIC DNA]</scope>
    <source>
        <strain evidence="1 2">DSM 45298</strain>
    </source>
</reference>
<dbReference type="AlphaFoldDB" id="A0A840F4Z4"/>
<dbReference type="Proteomes" id="UP000551501">
    <property type="component" value="Unassembled WGS sequence"/>
</dbReference>
<sequence length="96" mass="9742">MSPFGITPDRIAVIASVWREVGDAIVDVRVPQPTAGSSIGVAAVAAFCSRATTICDADGRRLIALGDALAVFNAQTEQSDAQAAVALGDAGDADVR</sequence>
<dbReference type="EMBL" id="JACIFP010000001">
    <property type="protein sequence ID" value="MBB4135330.1"/>
    <property type="molecule type" value="Genomic_DNA"/>
</dbReference>
<evidence type="ECO:0000313" key="2">
    <source>
        <dbReference type="Proteomes" id="UP000551501"/>
    </source>
</evidence>
<name>A0A840F4Z4_9ACTN</name>
<gene>
    <name evidence="1" type="ORF">BKA16_001882</name>
</gene>
<protein>
    <submittedName>
        <fullName evidence="1">Uncharacterized protein</fullName>
    </submittedName>
</protein>
<accession>A0A840F4Z4</accession>
<keyword evidence="2" id="KW-1185">Reference proteome</keyword>
<proteinExistence type="predicted"/>
<evidence type="ECO:0000313" key="1">
    <source>
        <dbReference type="EMBL" id="MBB4135330.1"/>
    </source>
</evidence>
<dbReference type="RefSeq" id="WP_183370386.1">
    <property type="nucleotide sequence ID" value="NZ_BAABHL010000127.1"/>
</dbReference>
<comment type="caution">
    <text evidence="1">The sequence shown here is derived from an EMBL/GenBank/DDBJ whole genome shotgun (WGS) entry which is preliminary data.</text>
</comment>
<organism evidence="1 2">
    <name type="scientific">Gordonia humi</name>
    <dbReference type="NCBI Taxonomy" id="686429"/>
    <lineage>
        <taxon>Bacteria</taxon>
        <taxon>Bacillati</taxon>
        <taxon>Actinomycetota</taxon>
        <taxon>Actinomycetes</taxon>
        <taxon>Mycobacteriales</taxon>
        <taxon>Gordoniaceae</taxon>
        <taxon>Gordonia</taxon>
    </lineage>
</organism>